<dbReference type="Proteomes" id="UP000051096">
    <property type="component" value="Unassembled WGS sequence"/>
</dbReference>
<dbReference type="InterPro" id="IPR036164">
    <property type="entry name" value="bL21-like_sf"/>
</dbReference>
<comment type="similarity">
    <text evidence="1 4 5">Belongs to the bacterial ribosomal protein bL21 family.</text>
</comment>
<dbReference type="GO" id="GO:0003735">
    <property type="term" value="F:structural constituent of ribosome"/>
    <property type="evidence" value="ECO:0007669"/>
    <property type="project" value="InterPro"/>
</dbReference>
<dbReference type="EMBL" id="LJUO01000055">
    <property type="protein sequence ID" value="KPK71757.1"/>
    <property type="molecule type" value="Genomic_DNA"/>
</dbReference>
<comment type="function">
    <text evidence="4 5">This protein binds to 23S rRNA in the presence of protein L20.</text>
</comment>
<keyword evidence="3 4" id="KW-0687">Ribonucleoprotein</keyword>
<dbReference type="PANTHER" id="PTHR21349:SF0">
    <property type="entry name" value="LARGE RIBOSOMAL SUBUNIT PROTEIN BL21M"/>
    <property type="match status" value="1"/>
</dbReference>
<dbReference type="GO" id="GO:1990904">
    <property type="term" value="C:ribonucleoprotein complex"/>
    <property type="evidence" value="ECO:0007669"/>
    <property type="project" value="UniProtKB-KW"/>
</dbReference>
<dbReference type="GO" id="GO:0005737">
    <property type="term" value="C:cytoplasm"/>
    <property type="evidence" value="ECO:0007669"/>
    <property type="project" value="UniProtKB-ARBA"/>
</dbReference>
<comment type="caution">
    <text evidence="6">The sequence shown here is derived from an EMBL/GenBank/DDBJ whole genome shotgun (WGS) entry which is preliminary data.</text>
</comment>
<evidence type="ECO:0000313" key="6">
    <source>
        <dbReference type="EMBL" id="KPK71757.1"/>
    </source>
</evidence>
<keyword evidence="2 4" id="KW-0689">Ribosomal protein</keyword>
<evidence type="ECO:0000256" key="5">
    <source>
        <dbReference type="RuleBase" id="RU000562"/>
    </source>
</evidence>
<dbReference type="GO" id="GO:0019843">
    <property type="term" value="F:rRNA binding"/>
    <property type="evidence" value="ECO:0007669"/>
    <property type="project" value="UniProtKB-UniRule"/>
</dbReference>
<protein>
    <recommendedName>
        <fullName evidence="4">Large ribosomal subunit protein bL21</fullName>
    </recommendedName>
</protein>
<reference evidence="6 7" key="1">
    <citation type="journal article" date="2015" name="Microbiome">
        <title>Genomic resolution of linkages in carbon, nitrogen, and sulfur cycling among widespread estuary sediment bacteria.</title>
        <authorList>
            <person name="Baker B.J."/>
            <person name="Lazar C.S."/>
            <person name="Teske A.P."/>
            <person name="Dick G.J."/>
        </authorList>
    </citation>
    <scope>NUCLEOTIDE SEQUENCE [LARGE SCALE GENOMIC DNA]</scope>
    <source>
        <strain evidence="6">SM23_60</strain>
    </source>
</reference>
<evidence type="ECO:0000256" key="1">
    <source>
        <dbReference type="ARBA" id="ARBA00008563"/>
    </source>
</evidence>
<dbReference type="GO" id="GO:0006412">
    <property type="term" value="P:translation"/>
    <property type="evidence" value="ECO:0007669"/>
    <property type="project" value="UniProtKB-UniRule"/>
</dbReference>
<proteinExistence type="inferred from homology"/>
<evidence type="ECO:0000256" key="2">
    <source>
        <dbReference type="ARBA" id="ARBA00022980"/>
    </source>
</evidence>
<name>A0A0S8GIY4_UNCW3</name>
<dbReference type="SUPFAM" id="SSF141091">
    <property type="entry name" value="L21p-like"/>
    <property type="match status" value="1"/>
</dbReference>
<gene>
    <name evidence="4" type="primary">rplU</name>
    <name evidence="6" type="ORF">AMJ87_06770</name>
</gene>
<dbReference type="InterPro" id="IPR001787">
    <property type="entry name" value="Ribosomal_bL21"/>
</dbReference>
<dbReference type="NCBIfam" id="TIGR00061">
    <property type="entry name" value="L21"/>
    <property type="match status" value="1"/>
</dbReference>
<dbReference type="InterPro" id="IPR028909">
    <property type="entry name" value="bL21-like"/>
</dbReference>
<dbReference type="HAMAP" id="MF_01363">
    <property type="entry name" value="Ribosomal_bL21"/>
    <property type="match status" value="1"/>
</dbReference>
<sequence length="109" mass="12229">MFAVIATNGFQYIVSKGEKIVIPARVSEVGKKIAFDKVLLIKDNGSTIIGKPYVTGAQVEGIVKIQGKMPKKIVYKFKRRLKYRRKKGHRQDYSEVEITDIKKGGRSGS</sequence>
<evidence type="ECO:0000256" key="4">
    <source>
        <dbReference type="HAMAP-Rule" id="MF_01363"/>
    </source>
</evidence>
<dbReference type="Pfam" id="PF00829">
    <property type="entry name" value="Ribosomal_L21p"/>
    <property type="match status" value="1"/>
</dbReference>
<keyword evidence="4 5" id="KW-0694">RNA-binding</keyword>
<evidence type="ECO:0000313" key="7">
    <source>
        <dbReference type="Proteomes" id="UP000051096"/>
    </source>
</evidence>
<organism evidence="6 7">
    <name type="scientific">candidate division WOR_3 bacterium SM23_60</name>
    <dbReference type="NCBI Taxonomy" id="1703780"/>
    <lineage>
        <taxon>Bacteria</taxon>
        <taxon>Bacteria division WOR-3</taxon>
    </lineage>
</organism>
<dbReference type="PANTHER" id="PTHR21349">
    <property type="entry name" value="50S RIBOSOMAL PROTEIN L21"/>
    <property type="match status" value="1"/>
</dbReference>
<dbReference type="AlphaFoldDB" id="A0A0S8GIY4"/>
<evidence type="ECO:0000256" key="3">
    <source>
        <dbReference type="ARBA" id="ARBA00023274"/>
    </source>
</evidence>
<accession>A0A0S8GIY4</accession>
<comment type="subunit">
    <text evidence="4">Part of the 50S ribosomal subunit. Contacts protein L20.</text>
</comment>
<keyword evidence="4 5" id="KW-0699">rRNA-binding</keyword>
<dbReference type="GO" id="GO:0005840">
    <property type="term" value="C:ribosome"/>
    <property type="evidence" value="ECO:0007669"/>
    <property type="project" value="UniProtKB-KW"/>
</dbReference>